<keyword evidence="5" id="KW-0614">Plasmid</keyword>
<evidence type="ECO:0000313" key="5">
    <source>
        <dbReference type="EMBL" id="ACM06489.1"/>
    </source>
</evidence>
<dbReference type="InterPro" id="IPR003439">
    <property type="entry name" value="ABC_transporter-like_ATP-bd"/>
</dbReference>
<dbReference type="PANTHER" id="PTHR42788:SF13">
    <property type="entry name" value="ALIPHATIC SULFONATES IMPORT ATP-BINDING PROTEIN SSUB"/>
    <property type="match status" value="1"/>
</dbReference>
<dbReference type="AlphaFoldDB" id="B9L3G5"/>
<keyword evidence="6" id="KW-1185">Reference proteome</keyword>
<dbReference type="SUPFAM" id="SSF52540">
    <property type="entry name" value="P-loop containing nucleoside triphosphate hydrolases"/>
    <property type="match status" value="1"/>
</dbReference>
<proteinExistence type="predicted"/>
<dbReference type="Pfam" id="PF00005">
    <property type="entry name" value="ABC_tran"/>
    <property type="match status" value="1"/>
</dbReference>
<name>B9L3G5_THERP</name>
<dbReference type="OrthoDB" id="9784450at2"/>
<sequence>MNTGAPAAPKSQALVIRRLTKRYVVSVLDNFDLTVDDGEFVCLLGPNGCGKTTLLRILAGIETPDSGDVLVHGSPLHERNRLTHRIGYVFQEPRLLPWKSVRDNVMLAIKNVCRVDSSRSRSLAQDFLRLVGLSGFEDYFPNRLSGGMQQRASIARALAVQPELLLMDEPFSALDPENRRILQDELLRIWRETGVTVLFVTHSVDEAFRLASRVLVLSARPTRILLEIRPDRETDVHTTKQRVLEIFAEQVRLQQGLTTPAQAVTI</sequence>
<dbReference type="GO" id="GO:0005524">
    <property type="term" value="F:ATP binding"/>
    <property type="evidence" value="ECO:0007669"/>
    <property type="project" value="UniProtKB-KW"/>
</dbReference>
<dbReference type="GO" id="GO:0016887">
    <property type="term" value="F:ATP hydrolysis activity"/>
    <property type="evidence" value="ECO:0007669"/>
    <property type="project" value="InterPro"/>
</dbReference>
<dbReference type="Proteomes" id="UP000000447">
    <property type="component" value="Plasmid unnamed"/>
</dbReference>
<feature type="domain" description="ABC transporter" evidence="4">
    <location>
        <begin position="9"/>
        <end position="244"/>
    </location>
</feature>
<organism evidence="5 6">
    <name type="scientific">Thermomicrobium roseum (strain ATCC 27502 / DSM 5159 / P-2)</name>
    <dbReference type="NCBI Taxonomy" id="309801"/>
    <lineage>
        <taxon>Bacteria</taxon>
        <taxon>Pseudomonadati</taxon>
        <taxon>Thermomicrobiota</taxon>
        <taxon>Thermomicrobia</taxon>
        <taxon>Thermomicrobiales</taxon>
        <taxon>Thermomicrobiaceae</taxon>
        <taxon>Thermomicrobium</taxon>
    </lineage>
</organism>
<dbReference type="RefSeq" id="WP_012642476.1">
    <property type="nucleotide sequence ID" value="NC_011961.1"/>
</dbReference>
<dbReference type="InterPro" id="IPR050166">
    <property type="entry name" value="ABC_transporter_ATP-bind"/>
</dbReference>
<evidence type="ECO:0000256" key="1">
    <source>
        <dbReference type="ARBA" id="ARBA00022448"/>
    </source>
</evidence>
<dbReference type="HOGENOM" id="CLU_000604_1_22_0"/>
<dbReference type="PROSITE" id="PS00211">
    <property type="entry name" value="ABC_TRANSPORTER_1"/>
    <property type="match status" value="1"/>
</dbReference>
<dbReference type="KEGG" id="tro:trd_A0329"/>
<dbReference type="EMBL" id="CP001276">
    <property type="protein sequence ID" value="ACM06489.1"/>
    <property type="molecule type" value="Genomic_DNA"/>
</dbReference>
<dbReference type="PANTHER" id="PTHR42788">
    <property type="entry name" value="TAURINE IMPORT ATP-BINDING PROTEIN-RELATED"/>
    <property type="match status" value="1"/>
</dbReference>
<dbReference type="eggNOG" id="COG1116">
    <property type="taxonomic scope" value="Bacteria"/>
</dbReference>
<dbReference type="InterPro" id="IPR003593">
    <property type="entry name" value="AAA+_ATPase"/>
</dbReference>
<evidence type="ECO:0000313" key="6">
    <source>
        <dbReference type="Proteomes" id="UP000000447"/>
    </source>
</evidence>
<protein>
    <submittedName>
        <fullName evidence="5">ABC transporter, ATP-binding protein</fullName>
    </submittedName>
</protein>
<evidence type="ECO:0000256" key="3">
    <source>
        <dbReference type="ARBA" id="ARBA00022840"/>
    </source>
</evidence>
<keyword evidence="1" id="KW-0813">Transport</keyword>
<keyword evidence="3 5" id="KW-0067">ATP-binding</keyword>
<dbReference type="SMART" id="SM00382">
    <property type="entry name" value="AAA"/>
    <property type="match status" value="1"/>
</dbReference>
<dbReference type="PROSITE" id="PS50893">
    <property type="entry name" value="ABC_TRANSPORTER_2"/>
    <property type="match status" value="1"/>
</dbReference>
<reference evidence="5 6" key="1">
    <citation type="journal article" date="2009" name="PLoS ONE">
        <title>Complete genome sequence of the aerobic CO-oxidizing thermophile Thermomicrobium roseum.</title>
        <authorList>
            <person name="Wu D."/>
            <person name="Raymond J."/>
            <person name="Wu M."/>
            <person name="Chatterji S."/>
            <person name="Ren Q."/>
            <person name="Graham J.E."/>
            <person name="Bryant D.A."/>
            <person name="Robb F."/>
            <person name="Colman A."/>
            <person name="Tallon L.J."/>
            <person name="Badger J.H."/>
            <person name="Madupu R."/>
            <person name="Ward N.L."/>
            <person name="Eisen J.A."/>
        </authorList>
    </citation>
    <scope>NUCLEOTIDE SEQUENCE [LARGE SCALE GENOMIC DNA]</scope>
    <source>
        <strain evidence="6">ATCC 27502 / DSM 5159 / P-2</strain>
        <plasmid evidence="5">unnamed</plasmid>
    </source>
</reference>
<geneLocation type="plasmid" evidence="6">
    <name>Tros</name>
</geneLocation>
<keyword evidence="2" id="KW-0547">Nucleotide-binding</keyword>
<dbReference type="CDD" id="cd03293">
    <property type="entry name" value="ABC_NrtD_SsuB_transporters"/>
    <property type="match status" value="1"/>
</dbReference>
<dbReference type="Gene3D" id="3.40.50.300">
    <property type="entry name" value="P-loop containing nucleotide triphosphate hydrolases"/>
    <property type="match status" value="1"/>
</dbReference>
<evidence type="ECO:0000256" key="2">
    <source>
        <dbReference type="ARBA" id="ARBA00022741"/>
    </source>
</evidence>
<evidence type="ECO:0000259" key="4">
    <source>
        <dbReference type="PROSITE" id="PS50893"/>
    </source>
</evidence>
<dbReference type="InterPro" id="IPR027417">
    <property type="entry name" value="P-loop_NTPase"/>
</dbReference>
<dbReference type="InterPro" id="IPR017871">
    <property type="entry name" value="ABC_transporter-like_CS"/>
</dbReference>
<gene>
    <name evidence="5" type="ordered locus">trd_A0329</name>
</gene>
<accession>B9L3G5</accession>